<accession>A0A4D7E0J4</accession>
<dbReference type="Proteomes" id="UP000826513">
    <property type="component" value="Chromosome 1"/>
</dbReference>
<organism evidence="5 7">
    <name type="scientific">Agrobacterium larrymoorei</name>
    <dbReference type="NCBI Taxonomy" id="160699"/>
    <lineage>
        <taxon>Bacteria</taxon>
        <taxon>Pseudomonadati</taxon>
        <taxon>Pseudomonadota</taxon>
        <taxon>Alphaproteobacteria</taxon>
        <taxon>Hyphomicrobiales</taxon>
        <taxon>Rhizobiaceae</taxon>
        <taxon>Rhizobium/Agrobacterium group</taxon>
        <taxon>Agrobacterium</taxon>
    </lineage>
</organism>
<feature type="chain" id="PRO_5044606512" evidence="3">
    <location>
        <begin position="24"/>
        <end position="143"/>
    </location>
</feature>
<dbReference type="RefSeq" id="WP_027673200.1">
    <property type="nucleotide sequence ID" value="NZ_CP039691.1"/>
</dbReference>
<keyword evidence="3" id="KW-0732">Signal</keyword>
<dbReference type="GO" id="GO:0005507">
    <property type="term" value="F:copper ion binding"/>
    <property type="evidence" value="ECO:0007669"/>
    <property type="project" value="InterPro"/>
</dbReference>
<name>A0A4D7E0J4_9HYPH</name>
<evidence type="ECO:0000256" key="3">
    <source>
        <dbReference type="SAM" id="SignalP"/>
    </source>
</evidence>
<dbReference type="Proteomes" id="UP000298545">
    <property type="component" value="Chromosome circular"/>
</dbReference>
<feature type="signal peptide" evidence="3">
    <location>
        <begin position="1"/>
        <end position="23"/>
    </location>
</feature>
<gene>
    <name evidence="5" type="ORF">CFBP5473_07980</name>
    <name evidence="6" type="ORF">J5285_11725</name>
</gene>
<evidence type="ECO:0000313" key="7">
    <source>
        <dbReference type="Proteomes" id="UP000298545"/>
    </source>
</evidence>
<dbReference type="PANTHER" id="PTHR38439">
    <property type="entry name" value="AURACYANIN-B"/>
    <property type="match status" value="1"/>
</dbReference>
<dbReference type="Pfam" id="PF00127">
    <property type="entry name" value="Copper-bind"/>
    <property type="match status" value="1"/>
</dbReference>
<dbReference type="SUPFAM" id="SSF49503">
    <property type="entry name" value="Cupredoxins"/>
    <property type="match status" value="1"/>
</dbReference>
<dbReference type="EMBL" id="CP072167">
    <property type="protein sequence ID" value="QYA06693.1"/>
    <property type="molecule type" value="Genomic_DNA"/>
</dbReference>
<reference evidence="6 8" key="2">
    <citation type="submission" date="2021-03" db="EMBL/GenBank/DDBJ databases">
        <title>Rapid diversification of plasmids in a genus of pathogenic and nitrogen fixing bacteria.</title>
        <authorList>
            <person name="Weisberg A.J."/>
            <person name="Miller M."/>
            <person name="Ream W."/>
            <person name="Grunwald N.J."/>
            <person name="Chang J.H."/>
        </authorList>
    </citation>
    <scope>NUCLEOTIDE SEQUENCE [LARGE SCALE GENOMIC DNA]</scope>
    <source>
        <strain evidence="6 8">AF3.44</strain>
    </source>
</reference>
<reference evidence="5 7" key="1">
    <citation type="submission" date="2019-04" db="EMBL/GenBank/DDBJ databases">
        <title>Complete genome sequence of Agrobacterium larrymoorei CFBP5473.</title>
        <authorList>
            <person name="Haryono M."/>
            <person name="Chou L."/>
            <person name="Lin Y.-C."/>
            <person name="Lai E.-M."/>
            <person name="Kuo C.-H."/>
        </authorList>
    </citation>
    <scope>NUCLEOTIDE SEQUENCE [LARGE SCALE GENOMIC DNA]</scope>
    <source>
        <strain evidence="5 7">CFBP5473</strain>
    </source>
</reference>
<evidence type="ECO:0000256" key="1">
    <source>
        <dbReference type="ARBA" id="ARBA00022723"/>
    </source>
</evidence>
<evidence type="ECO:0000313" key="6">
    <source>
        <dbReference type="EMBL" id="QYA06693.1"/>
    </source>
</evidence>
<proteinExistence type="predicted"/>
<keyword evidence="2" id="KW-0186">Copper</keyword>
<dbReference type="OrthoDB" id="9807821at2"/>
<keyword evidence="1" id="KW-0479">Metal-binding</keyword>
<dbReference type="PANTHER" id="PTHR38439:SF3">
    <property type="entry name" value="COPPER-RESISTANT CUPROPROTEIN COPI"/>
    <property type="match status" value="1"/>
</dbReference>
<dbReference type="InterPro" id="IPR008972">
    <property type="entry name" value="Cupredoxin"/>
</dbReference>
<dbReference type="AlphaFoldDB" id="A0A4D7E0J4"/>
<dbReference type="InterPro" id="IPR000923">
    <property type="entry name" value="BlueCu_1"/>
</dbReference>
<dbReference type="GO" id="GO:0009055">
    <property type="term" value="F:electron transfer activity"/>
    <property type="evidence" value="ECO:0007669"/>
    <property type="project" value="InterPro"/>
</dbReference>
<dbReference type="KEGG" id="alf:CFBP5473_07980"/>
<evidence type="ECO:0000313" key="5">
    <source>
        <dbReference type="EMBL" id="QCI97860.1"/>
    </source>
</evidence>
<feature type="domain" description="Blue (type 1) copper" evidence="4">
    <location>
        <begin position="30"/>
        <end position="141"/>
    </location>
</feature>
<protein>
    <submittedName>
        <fullName evidence="5">Copper resistance protein</fullName>
    </submittedName>
    <submittedName>
        <fullName evidence="6">Cupredoxin domain-containing protein</fullName>
    </submittedName>
</protein>
<dbReference type="Gene3D" id="2.60.40.420">
    <property type="entry name" value="Cupredoxins - blue copper proteins"/>
    <property type="match status" value="1"/>
</dbReference>
<evidence type="ECO:0000259" key="4">
    <source>
        <dbReference type="Pfam" id="PF00127"/>
    </source>
</evidence>
<sequence length="143" mass="15295">MKSFPKLALAAVAALSIAAPAFAATTTIKVNEGGEGGQPMTLTLDKTTVKAGEAVFMVHNDAMTEEHEMVLVKLKSSDEKIPLNTATHRVDEKKLKSLGEVADLKPGKEGQLKARLTPGTYLLFCNIKGHYEAGMQAKLTVTK</sequence>
<dbReference type="STRING" id="1367849.GCA_000518585_00289"/>
<evidence type="ECO:0000313" key="8">
    <source>
        <dbReference type="Proteomes" id="UP000826513"/>
    </source>
</evidence>
<dbReference type="EMBL" id="CP039691">
    <property type="protein sequence ID" value="QCI97860.1"/>
    <property type="molecule type" value="Genomic_DNA"/>
</dbReference>
<dbReference type="InterPro" id="IPR050845">
    <property type="entry name" value="Cu-binding_ET"/>
</dbReference>
<keyword evidence="8" id="KW-1185">Reference proteome</keyword>
<evidence type="ECO:0000256" key="2">
    <source>
        <dbReference type="ARBA" id="ARBA00023008"/>
    </source>
</evidence>